<gene>
    <name evidence="7" type="ORF">SAMN06265338_104113</name>
</gene>
<feature type="transmembrane region" description="Helical" evidence="6">
    <location>
        <begin position="103"/>
        <end position="121"/>
    </location>
</feature>
<accession>A0A212RG20</accession>
<evidence type="ECO:0000256" key="6">
    <source>
        <dbReference type="SAM" id="Phobius"/>
    </source>
</evidence>
<evidence type="ECO:0000256" key="1">
    <source>
        <dbReference type="ARBA" id="ARBA00004651"/>
    </source>
</evidence>
<protein>
    <submittedName>
        <fullName evidence="7">Lipopolysaccharide export system permease protein</fullName>
    </submittedName>
</protein>
<feature type="transmembrane region" description="Helical" evidence="6">
    <location>
        <begin position="303"/>
        <end position="321"/>
    </location>
</feature>
<keyword evidence="3 6" id="KW-0812">Transmembrane</keyword>
<dbReference type="InterPro" id="IPR005495">
    <property type="entry name" value="LptG/LptF_permease"/>
</dbReference>
<feature type="transmembrane region" description="Helical" evidence="6">
    <location>
        <begin position="276"/>
        <end position="297"/>
    </location>
</feature>
<dbReference type="Proteomes" id="UP000198418">
    <property type="component" value="Unassembled WGS sequence"/>
</dbReference>
<evidence type="ECO:0000313" key="7">
    <source>
        <dbReference type="EMBL" id="SNB71238.1"/>
    </source>
</evidence>
<comment type="subcellular location">
    <subcellularLocation>
        <location evidence="1">Cell membrane</location>
        <topology evidence="1">Multi-pass membrane protein</topology>
    </subcellularLocation>
</comment>
<dbReference type="AlphaFoldDB" id="A0A212RG20"/>
<evidence type="ECO:0000256" key="2">
    <source>
        <dbReference type="ARBA" id="ARBA00022475"/>
    </source>
</evidence>
<feature type="transmembrane region" description="Helical" evidence="6">
    <location>
        <begin position="333"/>
        <end position="355"/>
    </location>
</feature>
<evidence type="ECO:0000256" key="3">
    <source>
        <dbReference type="ARBA" id="ARBA00022692"/>
    </source>
</evidence>
<feature type="transmembrane region" description="Helical" evidence="6">
    <location>
        <begin position="14"/>
        <end position="32"/>
    </location>
</feature>
<reference evidence="8" key="1">
    <citation type="submission" date="2017-06" db="EMBL/GenBank/DDBJ databases">
        <authorList>
            <person name="Varghese N."/>
            <person name="Submissions S."/>
        </authorList>
    </citation>
    <scope>NUCLEOTIDE SEQUENCE [LARGE SCALE GENOMIC DNA]</scope>
    <source>
        <strain evidence="8">DSM 137</strain>
    </source>
</reference>
<evidence type="ECO:0000313" key="8">
    <source>
        <dbReference type="Proteomes" id="UP000198418"/>
    </source>
</evidence>
<dbReference type="OrthoDB" id="9798468at2"/>
<dbReference type="GO" id="GO:0043190">
    <property type="term" value="C:ATP-binding cassette (ABC) transporter complex"/>
    <property type="evidence" value="ECO:0007669"/>
    <property type="project" value="InterPro"/>
</dbReference>
<feature type="transmembrane region" description="Helical" evidence="6">
    <location>
        <begin position="67"/>
        <end position="83"/>
    </location>
</feature>
<dbReference type="PANTHER" id="PTHR33529:SF2">
    <property type="entry name" value="LIPOPOLYSACCHARIDE EXPORT SYSTEM PERMEASE PROTEIN LPTG"/>
    <property type="match status" value="1"/>
</dbReference>
<dbReference type="Pfam" id="PF03739">
    <property type="entry name" value="LptF_LptG"/>
    <property type="match status" value="1"/>
</dbReference>
<proteinExistence type="predicted"/>
<dbReference type="GO" id="GO:0015920">
    <property type="term" value="P:lipopolysaccharide transport"/>
    <property type="evidence" value="ECO:0007669"/>
    <property type="project" value="TreeGrafter"/>
</dbReference>
<dbReference type="GO" id="GO:0055085">
    <property type="term" value="P:transmembrane transport"/>
    <property type="evidence" value="ECO:0007669"/>
    <property type="project" value="InterPro"/>
</dbReference>
<dbReference type="PANTHER" id="PTHR33529">
    <property type="entry name" value="SLR0882 PROTEIN-RELATED"/>
    <property type="match status" value="1"/>
</dbReference>
<organism evidence="7 8">
    <name type="scientific">Rhodoblastus acidophilus</name>
    <name type="common">Rhodopseudomonas acidophila</name>
    <dbReference type="NCBI Taxonomy" id="1074"/>
    <lineage>
        <taxon>Bacteria</taxon>
        <taxon>Pseudomonadati</taxon>
        <taxon>Pseudomonadota</taxon>
        <taxon>Alphaproteobacteria</taxon>
        <taxon>Hyphomicrobiales</taxon>
        <taxon>Rhodoblastaceae</taxon>
        <taxon>Rhodoblastus</taxon>
    </lineage>
</organism>
<dbReference type="EMBL" id="FYDG01000004">
    <property type="protein sequence ID" value="SNB71238.1"/>
    <property type="molecule type" value="Genomic_DNA"/>
</dbReference>
<dbReference type="InterPro" id="IPR030923">
    <property type="entry name" value="LptG"/>
</dbReference>
<keyword evidence="2" id="KW-1003">Cell membrane</keyword>
<keyword evidence="5 6" id="KW-0472">Membrane</keyword>
<sequence length="360" mass="38617">MIGRTLGVYLAKRFLQSLAVIFFTIFGLIYMADFVEMLRRAGDVPNTPVSIVLLVCLMRTPSIAEQVLPFATLFGAMAAFINLTRKLELVVARAAGVSVWQFLAPPLVAALGLGAVVVMLFSPGAALMKAKADEIEAGIFRTQVSMQDSNLWLRQRGRDQQSILRADVAAESGLRLSGVTVYVFDLKGRFVERVDAEQARLIPGEWELKTALVTAPAVDPRRVEIYHLGTNLLPTQVAQSFVAPETVPFWSLPRLAADTEAVGLDSVGYRLRFQQLIALPSLLAAMVLIAACFSLKLSRMGGIGLMVLGGVGAGFVLYVSSKLVSDLGGAGMLSAPVAAWTPAIIANLLGGLTLLNREDG</sequence>
<evidence type="ECO:0000256" key="5">
    <source>
        <dbReference type="ARBA" id="ARBA00023136"/>
    </source>
</evidence>
<keyword evidence="8" id="KW-1185">Reference proteome</keyword>
<name>A0A212RG20_RHOAC</name>
<dbReference type="RefSeq" id="WP_088520576.1">
    <property type="nucleotide sequence ID" value="NZ_FYDG01000004.1"/>
</dbReference>
<evidence type="ECO:0000256" key="4">
    <source>
        <dbReference type="ARBA" id="ARBA00022989"/>
    </source>
</evidence>
<keyword evidence="4 6" id="KW-1133">Transmembrane helix</keyword>
<dbReference type="NCBIfam" id="TIGR04408">
    <property type="entry name" value="LptG_lptG"/>
    <property type="match status" value="1"/>
</dbReference>